<organism evidence="1 2">
    <name type="scientific">Odoribacter splanchnicus</name>
    <dbReference type="NCBI Taxonomy" id="28118"/>
    <lineage>
        <taxon>Bacteria</taxon>
        <taxon>Pseudomonadati</taxon>
        <taxon>Bacteroidota</taxon>
        <taxon>Bacteroidia</taxon>
        <taxon>Bacteroidales</taxon>
        <taxon>Odoribacteraceae</taxon>
        <taxon>Odoribacter</taxon>
    </lineage>
</organism>
<evidence type="ECO:0000313" key="1">
    <source>
        <dbReference type="EMBL" id="RGY09509.1"/>
    </source>
</evidence>
<dbReference type="EMBL" id="QSCO01000002">
    <property type="protein sequence ID" value="RGY09509.1"/>
    <property type="molecule type" value="Genomic_DNA"/>
</dbReference>
<gene>
    <name evidence="1" type="ORF">DXA53_01630</name>
</gene>
<dbReference type="AlphaFoldDB" id="A0A413IG52"/>
<comment type="caution">
    <text evidence="1">The sequence shown here is derived from an EMBL/GenBank/DDBJ whole genome shotgun (WGS) entry which is preliminary data.</text>
</comment>
<dbReference type="Proteomes" id="UP000284434">
    <property type="component" value="Unassembled WGS sequence"/>
</dbReference>
<name>A0A413IG52_9BACT</name>
<proteinExistence type="predicted"/>
<protein>
    <submittedName>
        <fullName evidence="1">Uncharacterized protein</fullName>
    </submittedName>
</protein>
<reference evidence="1 2" key="1">
    <citation type="submission" date="2018-08" db="EMBL/GenBank/DDBJ databases">
        <title>A genome reference for cultivated species of the human gut microbiota.</title>
        <authorList>
            <person name="Zou Y."/>
            <person name="Xue W."/>
            <person name="Luo G."/>
        </authorList>
    </citation>
    <scope>NUCLEOTIDE SEQUENCE [LARGE SCALE GENOMIC DNA]</scope>
    <source>
        <strain evidence="1 2">OF03-11</strain>
    </source>
</reference>
<accession>A0A413IG52</accession>
<sequence>MRFGILDNSRIFVTFDANECTKYSFKQQSFLWLCVSYCLYDIRLSLPVGLLQKCDSGSLARMGGGSLSLFTNFKFHSTMPTNLKFANDAQGVDNARTSPRKREIPSLSLKRQLKHLKAMIRTERNYKLRAYSFILDNCIFDCYSHYCMTTLPDSIPDEFIEIMDIMSLKTDPPY</sequence>
<evidence type="ECO:0000313" key="2">
    <source>
        <dbReference type="Proteomes" id="UP000284434"/>
    </source>
</evidence>